<dbReference type="PANTHER" id="PTHR10963">
    <property type="entry name" value="GLYCOSYL HYDROLASE-RELATED"/>
    <property type="match status" value="1"/>
</dbReference>
<evidence type="ECO:0000313" key="3">
    <source>
        <dbReference type="EMBL" id="USP73106.1"/>
    </source>
</evidence>
<evidence type="ECO:0000259" key="2">
    <source>
        <dbReference type="PROSITE" id="PS51762"/>
    </source>
</evidence>
<name>A0A9Q8YZI8_CURCL</name>
<dbReference type="GO" id="GO:0009251">
    <property type="term" value="P:glucan catabolic process"/>
    <property type="evidence" value="ECO:0007669"/>
    <property type="project" value="TreeGrafter"/>
</dbReference>
<dbReference type="InterPro" id="IPR013320">
    <property type="entry name" value="ConA-like_dom_sf"/>
</dbReference>
<dbReference type="EMBL" id="CP089274">
    <property type="protein sequence ID" value="USP73106.1"/>
    <property type="molecule type" value="Genomic_DNA"/>
</dbReference>
<dbReference type="CDD" id="cd02181">
    <property type="entry name" value="GH16_fungal_Lam16A_glucanase"/>
    <property type="match status" value="1"/>
</dbReference>
<feature type="signal peptide" evidence="1">
    <location>
        <begin position="1"/>
        <end position="21"/>
    </location>
</feature>
<dbReference type="InterPro" id="IPR050546">
    <property type="entry name" value="Glycosyl_Hydrlase_16"/>
</dbReference>
<gene>
    <name evidence="3" type="ORF">yc1106_00380</name>
</gene>
<dbReference type="OrthoDB" id="192832at2759"/>
<accession>A0A9Q8YZI8</accession>
<dbReference type="VEuPathDB" id="FungiDB:yc1106_00380"/>
<organism evidence="3 4">
    <name type="scientific">Curvularia clavata</name>
    <dbReference type="NCBI Taxonomy" id="95742"/>
    <lineage>
        <taxon>Eukaryota</taxon>
        <taxon>Fungi</taxon>
        <taxon>Dikarya</taxon>
        <taxon>Ascomycota</taxon>
        <taxon>Pezizomycotina</taxon>
        <taxon>Dothideomycetes</taxon>
        <taxon>Pleosporomycetidae</taxon>
        <taxon>Pleosporales</taxon>
        <taxon>Pleosporineae</taxon>
        <taxon>Pleosporaceae</taxon>
        <taxon>Curvularia</taxon>
    </lineage>
</organism>
<reference evidence="3" key="1">
    <citation type="submission" date="2021-12" db="EMBL/GenBank/DDBJ databases">
        <title>Curvularia clavata genome.</title>
        <authorList>
            <person name="Cao Y."/>
        </authorList>
    </citation>
    <scope>NUCLEOTIDE SEQUENCE</scope>
    <source>
        <strain evidence="3">Yc1106</strain>
    </source>
</reference>
<dbReference type="PROSITE" id="PS51762">
    <property type="entry name" value="GH16_2"/>
    <property type="match status" value="1"/>
</dbReference>
<dbReference type="GO" id="GO:0004553">
    <property type="term" value="F:hydrolase activity, hydrolyzing O-glycosyl compounds"/>
    <property type="evidence" value="ECO:0007669"/>
    <property type="project" value="InterPro"/>
</dbReference>
<keyword evidence="4" id="KW-1185">Reference proteome</keyword>
<dbReference type="SUPFAM" id="SSF49899">
    <property type="entry name" value="Concanavalin A-like lectins/glucanases"/>
    <property type="match status" value="1"/>
</dbReference>
<protein>
    <submittedName>
        <fullName evidence="3">Nicotinate-nucleotide pyrophosphorylase</fullName>
    </submittedName>
</protein>
<feature type="domain" description="GH16" evidence="2">
    <location>
        <begin position="22"/>
        <end position="332"/>
    </location>
</feature>
<sequence length="368" mass="40537">MRSFNLSTVLATLSLPLLAAAETSLTTSNPQYTLTDNLTYDNFFSAFDFFSEPDPTHGFVRYQTLSSAISQQLIGYMPDTRSVYLGVDSTSKEADSTGRASVRLESKKSWNHGLLIADIRHMPASQCGVWPAFWLVSASKTWPEGGEIDILEGVNDDESSKITLHTSSGCTVDNSSVVTGNGSDGAITSPFSGTMLTSDCDVNAEGQSKNMGCSIQAPYQGGDAQLVAGNTDPELPSYGTSFNSVSGGVYAMEWTADDIAVWLFPRDSDGFNKFFPHTNETMKEPDPAAWGPPLARFGGKECDFEQRFKDLRVVFNTAFCGDWAGREWDKSCREKTGVETCEEYVRDHPEAFSEAYWDISGLWWWQKK</sequence>
<feature type="chain" id="PRO_5040162597" evidence="1">
    <location>
        <begin position="22"/>
        <end position="368"/>
    </location>
</feature>
<proteinExistence type="predicted"/>
<dbReference type="Gene3D" id="2.60.120.200">
    <property type="match status" value="1"/>
</dbReference>
<dbReference type="InterPro" id="IPR000757">
    <property type="entry name" value="Beta-glucanase-like"/>
</dbReference>
<keyword evidence="1" id="KW-0732">Signal</keyword>
<evidence type="ECO:0000256" key="1">
    <source>
        <dbReference type="SAM" id="SignalP"/>
    </source>
</evidence>
<dbReference type="Proteomes" id="UP001056012">
    <property type="component" value="Chromosome 1"/>
</dbReference>
<dbReference type="PANTHER" id="PTHR10963:SF24">
    <property type="entry name" value="GLYCOSIDASE C21B10.07-RELATED"/>
    <property type="match status" value="1"/>
</dbReference>
<dbReference type="Pfam" id="PF26113">
    <property type="entry name" value="GH16_XgeA"/>
    <property type="match status" value="1"/>
</dbReference>
<evidence type="ECO:0000313" key="4">
    <source>
        <dbReference type="Proteomes" id="UP001056012"/>
    </source>
</evidence>
<dbReference type="AlphaFoldDB" id="A0A9Q8YZI8"/>